<keyword evidence="1" id="KW-0732">Signal</keyword>
<dbReference type="EMBL" id="CP124855">
    <property type="protein sequence ID" value="WHF51035.1"/>
    <property type="molecule type" value="Genomic_DNA"/>
</dbReference>
<dbReference type="RefSeq" id="WP_282904427.1">
    <property type="nucleotide sequence ID" value="NZ_CP124855.1"/>
</dbReference>
<accession>A0ABY8RAQ3</accession>
<organism evidence="2 3">
    <name type="scientific">Chryseobacterium gotjawalense</name>
    <dbReference type="NCBI Taxonomy" id="3042315"/>
    <lineage>
        <taxon>Bacteria</taxon>
        <taxon>Pseudomonadati</taxon>
        <taxon>Bacteroidota</taxon>
        <taxon>Flavobacteriia</taxon>
        <taxon>Flavobacteriales</taxon>
        <taxon>Weeksellaceae</taxon>
        <taxon>Chryseobacterium group</taxon>
        <taxon>Chryseobacterium</taxon>
    </lineage>
</organism>
<keyword evidence="3" id="KW-1185">Reference proteome</keyword>
<evidence type="ECO:0000313" key="3">
    <source>
        <dbReference type="Proteomes" id="UP001241656"/>
    </source>
</evidence>
<dbReference type="Proteomes" id="UP001241656">
    <property type="component" value="Chromosome"/>
</dbReference>
<sequence>MNIKTQFLFLILSLSLCSNFHAQSYEPATDGENLLNQKIEKYKDVDSLNYNSPLKAMRQNRELTYEVLRSEGDWSIANKVTKVFGTGGVNIYNFKDKKTKKTLKIEYNITKHIYRDEYLKNYIKSEIRKITIFFDSDEKADFAKIYENQYDSGKVLSSEIYFLNLSGNSEIYQSGPTRDFHKEIFEIIKNYKN</sequence>
<protein>
    <submittedName>
        <fullName evidence="2">Uncharacterized protein</fullName>
    </submittedName>
</protein>
<evidence type="ECO:0000256" key="1">
    <source>
        <dbReference type="SAM" id="SignalP"/>
    </source>
</evidence>
<feature type="signal peptide" evidence="1">
    <location>
        <begin position="1"/>
        <end position="22"/>
    </location>
</feature>
<proteinExistence type="predicted"/>
<feature type="chain" id="PRO_5047155885" evidence="1">
    <location>
        <begin position="23"/>
        <end position="193"/>
    </location>
</feature>
<name>A0ABY8RAQ3_9FLAO</name>
<gene>
    <name evidence="2" type="ORF">QGN23_11415</name>
</gene>
<reference evidence="2 3" key="1">
    <citation type="submission" date="2023-05" db="EMBL/GenBank/DDBJ databases">
        <title>Genomic insight into Chryseobacterium sp. wdc7 isolated forest soil (Gotjawal).</title>
        <authorList>
            <person name="Park S.-J."/>
        </authorList>
    </citation>
    <scope>NUCLEOTIDE SEQUENCE [LARGE SCALE GENOMIC DNA]</scope>
    <source>
        <strain evidence="3">wdc7</strain>
    </source>
</reference>
<evidence type="ECO:0000313" key="2">
    <source>
        <dbReference type="EMBL" id="WHF51035.1"/>
    </source>
</evidence>